<keyword evidence="3" id="KW-0812">Transmembrane</keyword>
<evidence type="ECO:0000313" key="4">
    <source>
        <dbReference type="EMBL" id="KAG9510573.1"/>
    </source>
</evidence>
<keyword evidence="3" id="KW-0472">Membrane</keyword>
<feature type="region of interest" description="Disordered" evidence="2">
    <location>
        <begin position="118"/>
        <end position="140"/>
    </location>
</feature>
<feature type="compositionally biased region" description="Low complexity" evidence="2">
    <location>
        <begin position="93"/>
        <end position="102"/>
    </location>
</feature>
<name>A0ABQ7SAX4_9ACAR</name>
<sequence>SHSHLGIKDNVPVLSIACVAMCVAVASAQYQASGYQQRKMAPMPAYGQSSGYGAAQSTANEYEASGSSGYGGASKQYRAPSSAMTSQYDERTPAASGYSSAPASAGYRAAAPTSSYQGKTSGYGGAAAPATSSYGQTNSYSAKPKYEEPYHPPMPFAWGYDINDGYGGAQYHKENGDEYGKRTGSYGYTDAYGVYRQVDYVADEYGFRATVKTNEPGTANEAPADVEWHAYEPPSKFYAGNTDSYSSGSSQYSGASSGSSYGANGGSQYSSSAAPAA</sequence>
<protein>
    <submittedName>
        <fullName evidence="4">Uncharacterized protein</fullName>
    </submittedName>
</protein>
<dbReference type="PANTHER" id="PTHR10380:SF235">
    <property type="entry name" value="CUTICULAR PROTEIN 73D, ISOFORM B"/>
    <property type="match status" value="1"/>
</dbReference>
<evidence type="ECO:0000313" key="5">
    <source>
        <dbReference type="Proteomes" id="UP000825002"/>
    </source>
</evidence>
<dbReference type="Pfam" id="PF00379">
    <property type="entry name" value="Chitin_bind_4"/>
    <property type="match status" value="1"/>
</dbReference>
<dbReference type="PROSITE" id="PS51155">
    <property type="entry name" value="CHIT_BIND_RR_2"/>
    <property type="match status" value="1"/>
</dbReference>
<keyword evidence="5" id="KW-1185">Reference proteome</keyword>
<organism evidence="4 5">
    <name type="scientific">Fragariocoptes setiger</name>
    <dbReference type="NCBI Taxonomy" id="1670756"/>
    <lineage>
        <taxon>Eukaryota</taxon>
        <taxon>Metazoa</taxon>
        <taxon>Ecdysozoa</taxon>
        <taxon>Arthropoda</taxon>
        <taxon>Chelicerata</taxon>
        <taxon>Arachnida</taxon>
        <taxon>Acari</taxon>
        <taxon>Acariformes</taxon>
        <taxon>Trombidiformes</taxon>
        <taxon>Prostigmata</taxon>
        <taxon>Eupodina</taxon>
        <taxon>Eriophyoidea</taxon>
        <taxon>Phytoptidae</taxon>
        <taxon>Fragariocoptes</taxon>
    </lineage>
</organism>
<dbReference type="PANTHER" id="PTHR10380">
    <property type="entry name" value="CUTICLE PROTEIN"/>
    <property type="match status" value="1"/>
</dbReference>
<feature type="compositionally biased region" description="Low complexity" evidence="2">
    <location>
        <begin position="244"/>
        <end position="277"/>
    </location>
</feature>
<keyword evidence="3" id="KW-1133">Transmembrane helix</keyword>
<evidence type="ECO:0000256" key="2">
    <source>
        <dbReference type="SAM" id="MobiDB-lite"/>
    </source>
</evidence>
<feature type="region of interest" description="Disordered" evidence="2">
    <location>
        <begin position="81"/>
        <end position="102"/>
    </location>
</feature>
<dbReference type="InterPro" id="IPR050468">
    <property type="entry name" value="Cuticle_Struct_Prot"/>
</dbReference>
<dbReference type="Proteomes" id="UP000825002">
    <property type="component" value="Unassembled WGS sequence"/>
</dbReference>
<comment type="caution">
    <text evidence="4">The sequence shown here is derived from an EMBL/GenBank/DDBJ whole genome shotgun (WGS) entry which is preliminary data.</text>
</comment>
<feature type="region of interest" description="Disordered" evidence="2">
    <location>
        <begin position="239"/>
        <end position="277"/>
    </location>
</feature>
<keyword evidence="1" id="KW-0193">Cuticle</keyword>
<reference evidence="4 5" key="1">
    <citation type="submission" date="2020-10" db="EMBL/GenBank/DDBJ databases">
        <authorList>
            <person name="Klimov P.B."/>
            <person name="Dyachkov S.M."/>
            <person name="Chetverikov P.E."/>
        </authorList>
    </citation>
    <scope>NUCLEOTIDE SEQUENCE [LARGE SCALE GENOMIC DNA]</scope>
    <source>
        <strain evidence="4">BMOC 18-1129-001#AD2665</strain>
        <tissue evidence="4">Entire mites</tissue>
    </source>
</reference>
<feature type="non-terminal residue" evidence="4">
    <location>
        <position position="1"/>
    </location>
</feature>
<feature type="non-terminal residue" evidence="4">
    <location>
        <position position="277"/>
    </location>
</feature>
<dbReference type="EMBL" id="JAIFTH010000119">
    <property type="protein sequence ID" value="KAG9510573.1"/>
    <property type="molecule type" value="Genomic_DNA"/>
</dbReference>
<evidence type="ECO:0000256" key="3">
    <source>
        <dbReference type="SAM" id="Phobius"/>
    </source>
</evidence>
<evidence type="ECO:0000256" key="1">
    <source>
        <dbReference type="PROSITE-ProRule" id="PRU00497"/>
    </source>
</evidence>
<gene>
    <name evidence="4" type="ORF">GZH46_00879</name>
</gene>
<dbReference type="InterPro" id="IPR000618">
    <property type="entry name" value="Insect_cuticle"/>
</dbReference>
<feature type="compositionally biased region" description="Polar residues" evidence="2">
    <location>
        <begin position="130"/>
        <end position="140"/>
    </location>
</feature>
<proteinExistence type="predicted"/>
<accession>A0ABQ7SAX4</accession>
<feature type="transmembrane region" description="Helical" evidence="3">
    <location>
        <begin position="12"/>
        <end position="30"/>
    </location>
</feature>